<dbReference type="Pfam" id="PF14299">
    <property type="entry name" value="PP2"/>
    <property type="match status" value="1"/>
</dbReference>
<protein>
    <recommendedName>
        <fullName evidence="1">F-box domain-containing protein</fullName>
    </recommendedName>
</protein>
<dbReference type="PANTHER" id="PTHR32278">
    <property type="entry name" value="F-BOX DOMAIN-CONTAINING PROTEIN"/>
    <property type="match status" value="1"/>
</dbReference>
<feature type="domain" description="F-box" evidence="1">
    <location>
        <begin position="1"/>
        <end position="46"/>
    </location>
</feature>
<comment type="caution">
    <text evidence="2">The sequence shown here is derived from an EMBL/GenBank/DDBJ whole genome shotgun (WGS) entry which is preliminary data.</text>
</comment>
<dbReference type="SUPFAM" id="SSF81383">
    <property type="entry name" value="F-box domain"/>
    <property type="match status" value="1"/>
</dbReference>
<name>A0AAN9RRC7_PSOTE</name>
<proteinExistence type="predicted"/>
<dbReference type="EMBL" id="JAYMYS010000028">
    <property type="protein sequence ID" value="KAK7376338.1"/>
    <property type="molecule type" value="Genomic_DNA"/>
</dbReference>
<reference evidence="2 3" key="1">
    <citation type="submission" date="2024-01" db="EMBL/GenBank/DDBJ databases">
        <title>The genomes of 5 underutilized Papilionoideae crops provide insights into root nodulation and disease resistanc.</title>
        <authorList>
            <person name="Jiang F."/>
        </authorList>
    </citation>
    <scope>NUCLEOTIDE SEQUENCE [LARGE SCALE GENOMIC DNA]</scope>
    <source>
        <strain evidence="2">DUOXIRENSHENG_FW03</strain>
        <tissue evidence="2">Leaves</tissue>
    </source>
</reference>
<dbReference type="CDD" id="cd22162">
    <property type="entry name" value="F-box_AtSKIP3-like"/>
    <property type="match status" value="1"/>
</dbReference>
<dbReference type="PANTHER" id="PTHR32278:SF131">
    <property type="entry name" value="F-BOX PROTEIN PP2-A13"/>
    <property type="match status" value="1"/>
</dbReference>
<evidence type="ECO:0000259" key="1">
    <source>
        <dbReference type="PROSITE" id="PS50181"/>
    </source>
</evidence>
<dbReference type="InterPro" id="IPR001810">
    <property type="entry name" value="F-box_dom"/>
</dbReference>
<sequence>MEFEGLPEGCIASILSRTTPADVCRFCIVSKTFYSAAESDAVWETFLPSDIHSIISQSPSPLHFSSKKALFLALSHRPILIDQGKKTFQLDTKTGNKCYMLSARALTVVWADTPHYWNWTTHPHSRFPEVAELRDVCWLEIRGVLNCLALSPNTQYAAYLVFKLIDARGFENRPVELSVNIFGGKGSTKNVCLCPNVEGLRASRVQGLPTPNVRSDGWWEIEMGEFFNAGLEDEVQMSVMEIKGGNWKRGLFVEGIEVRPQEQN</sequence>
<evidence type="ECO:0000313" key="2">
    <source>
        <dbReference type="EMBL" id="KAK7376338.1"/>
    </source>
</evidence>
<dbReference type="SMART" id="SM00256">
    <property type="entry name" value="FBOX"/>
    <property type="match status" value="1"/>
</dbReference>
<accession>A0AAN9RRC7</accession>
<gene>
    <name evidence="2" type="ORF">VNO78_34804</name>
</gene>
<dbReference type="Proteomes" id="UP001386955">
    <property type="component" value="Unassembled WGS sequence"/>
</dbReference>
<dbReference type="Pfam" id="PF00646">
    <property type="entry name" value="F-box"/>
    <property type="match status" value="1"/>
</dbReference>
<dbReference type="PROSITE" id="PS50181">
    <property type="entry name" value="FBOX"/>
    <property type="match status" value="1"/>
</dbReference>
<dbReference type="InterPro" id="IPR036047">
    <property type="entry name" value="F-box-like_dom_sf"/>
</dbReference>
<keyword evidence="3" id="KW-1185">Reference proteome</keyword>
<evidence type="ECO:0000313" key="3">
    <source>
        <dbReference type="Proteomes" id="UP001386955"/>
    </source>
</evidence>
<dbReference type="InterPro" id="IPR025886">
    <property type="entry name" value="PP2-like"/>
</dbReference>
<dbReference type="AlphaFoldDB" id="A0AAN9RRC7"/>
<dbReference type="Gene3D" id="1.20.1280.50">
    <property type="match status" value="1"/>
</dbReference>
<organism evidence="2 3">
    <name type="scientific">Psophocarpus tetragonolobus</name>
    <name type="common">Winged bean</name>
    <name type="synonym">Dolichos tetragonolobus</name>
    <dbReference type="NCBI Taxonomy" id="3891"/>
    <lineage>
        <taxon>Eukaryota</taxon>
        <taxon>Viridiplantae</taxon>
        <taxon>Streptophyta</taxon>
        <taxon>Embryophyta</taxon>
        <taxon>Tracheophyta</taxon>
        <taxon>Spermatophyta</taxon>
        <taxon>Magnoliopsida</taxon>
        <taxon>eudicotyledons</taxon>
        <taxon>Gunneridae</taxon>
        <taxon>Pentapetalae</taxon>
        <taxon>rosids</taxon>
        <taxon>fabids</taxon>
        <taxon>Fabales</taxon>
        <taxon>Fabaceae</taxon>
        <taxon>Papilionoideae</taxon>
        <taxon>50 kb inversion clade</taxon>
        <taxon>NPAAA clade</taxon>
        <taxon>indigoferoid/millettioid clade</taxon>
        <taxon>Phaseoleae</taxon>
        <taxon>Psophocarpus</taxon>
    </lineage>
</organism>